<evidence type="ECO:0000313" key="5">
    <source>
        <dbReference type="EMBL" id="GHB47657.1"/>
    </source>
</evidence>
<reference evidence="6" key="1">
    <citation type="journal article" date="2019" name="Int. J. Syst. Evol. Microbiol.">
        <title>The Global Catalogue of Microorganisms (GCM) 10K type strain sequencing project: providing services to taxonomists for standard genome sequencing and annotation.</title>
        <authorList>
            <consortium name="The Broad Institute Genomics Platform"/>
            <consortium name="The Broad Institute Genome Sequencing Center for Infectious Disease"/>
            <person name="Wu L."/>
            <person name="Ma J."/>
        </authorList>
    </citation>
    <scope>NUCLEOTIDE SEQUENCE [LARGE SCALE GENOMIC DNA]</scope>
    <source>
        <strain evidence="6">JCM 4738</strain>
    </source>
</reference>
<comment type="caution">
    <text evidence="5">The sequence shown here is derived from an EMBL/GenBank/DDBJ whole genome shotgun (WGS) entry which is preliminary data.</text>
</comment>
<keyword evidence="1" id="KW-0805">Transcription regulation</keyword>
<dbReference type="SMART" id="SM00342">
    <property type="entry name" value="HTH_ARAC"/>
    <property type="match status" value="1"/>
</dbReference>
<dbReference type="RefSeq" id="WP_190183348.1">
    <property type="nucleotide sequence ID" value="NZ_BMVP01000002.1"/>
</dbReference>
<dbReference type="Gene3D" id="1.10.10.60">
    <property type="entry name" value="Homeodomain-like"/>
    <property type="match status" value="1"/>
</dbReference>
<evidence type="ECO:0000256" key="2">
    <source>
        <dbReference type="ARBA" id="ARBA00023125"/>
    </source>
</evidence>
<feature type="domain" description="HTH araC/xylS-type" evidence="4">
    <location>
        <begin position="159"/>
        <end position="240"/>
    </location>
</feature>
<gene>
    <name evidence="5" type="ORF">GCM10010347_16750</name>
</gene>
<dbReference type="EMBL" id="BMVP01000002">
    <property type="protein sequence ID" value="GHB47657.1"/>
    <property type="molecule type" value="Genomic_DNA"/>
</dbReference>
<dbReference type="PROSITE" id="PS01124">
    <property type="entry name" value="HTH_ARAC_FAMILY_2"/>
    <property type="match status" value="1"/>
</dbReference>
<keyword evidence="2" id="KW-0238">DNA-binding</keyword>
<organism evidence="5 6">
    <name type="scientific">Streptomyces cirratus</name>
    <dbReference type="NCBI Taxonomy" id="68187"/>
    <lineage>
        <taxon>Bacteria</taxon>
        <taxon>Bacillati</taxon>
        <taxon>Actinomycetota</taxon>
        <taxon>Actinomycetes</taxon>
        <taxon>Kitasatosporales</taxon>
        <taxon>Streptomycetaceae</taxon>
        <taxon>Streptomyces</taxon>
    </lineage>
</organism>
<dbReference type="InterPro" id="IPR050204">
    <property type="entry name" value="AraC_XylS_family_regulators"/>
</dbReference>
<proteinExistence type="predicted"/>
<dbReference type="InterPro" id="IPR018060">
    <property type="entry name" value="HTH_AraC"/>
</dbReference>
<evidence type="ECO:0000259" key="4">
    <source>
        <dbReference type="PROSITE" id="PS01124"/>
    </source>
</evidence>
<name>A0ABQ3ESB8_9ACTN</name>
<dbReference type="Proteomes" id="UP000642673">
    <property type="component" value="Unassembled WGS sequence"/>
</dbReference>
<dbReference type="SUPFAM" id="SSF46689">
    <property type="entry name" value="Homeodomain-like"/>
    <property type="match status" value="1"/>
</dbReference>
<accession>A0ABQ3ESB8</accession>
<sequence length="244" mass="24927">MSGPLGMTASGWAGRARLRPGGLLYGGAVGSATAHAHHSVQVIAALGGDDLLMAGPDGEPFGCRAYVVPAGVRHSVLGGTARGVVLHYDPLSSAGRGLAALAGDAGGLVPAAADLPADPFEAACALDAVLPGGPAAEAAAHPGLARVLAWLPGRDGVGLSRAAEVACLSQSRLAHLFRAELGLPFRPYVLWLRLMRAAELASRGHSLTDAAHGAGFADGAHLSRVWRRMFGIPPSDFTRTVQWM</sequence>
<evidence type="ECO:0000256" key="1">
    <source>
        <dbReference type="ARBA" id="ARBA00023015"/>
    </source>
</evidence>
<keyword evidence="3" id="KW-0804">Transcription</keyword>
<evidence type="ECO:0000256" key="3">
    <source>
        <dbReference type="ARBA" id="ARBA00023163"/>
    </source>
</evidence>
<dbReference type="PANTHER" id="PTHR46796">
    <property type="entry name" value="HTH-TYPE TRANSCRIPTIONAL ACTIVATOR RHAS-RELATED"/>
    <property type="match status" value="1"/>
</dbReference>
<protein>
    <recommendedName>
        <fullName evidence="4">HTH araC/xylS-type domain-containing protein</fullName>
    </recommendedName>
</protein>
<dbReference type="Pfam" id="PF12833">
    <property type="entry name" value="HTH_18"/>
    <property type="match status" value="1"/>
</dbReference>
<evidence type="ECO:0000313" key="6">
    <source>
        <dbReference type="Proteomes" id="UP000642673"/>
    </source>
</evidence>
<dbReference type="InterPro" id="IPR009057">
    <property type="entry name" value="Homeodomain-like_sf"/>
</dbReference>
<keyword evidence="6" id="KW-1185">Reference proteome</keyword>